<dbReference type="Gene3D" id="3.40.50.150">
    <property type="entry name" value="Vaccinia Virus protein VP39"/>
    <property type="match status" value="1"/>
</dbReference>
<dbReference type="SUPFAM" id="SSF53335">
    <property type="entry name" value="S-adenosyl-L-methionine-dependent methyltransferases"/>
    <property type="match status" value="1"/>
</dbReference>
<dbReference type="InterPro" id="IPR013216">
    <property type="entry name" value="Methyltransf_11"/>
</dbReference>
<dbReference type="InterPro" id="IPR029063">
    <property type="entry name" value="SAM-dependent_MTases_sf"/>
</dbReference>
<dbReference type="EMBL" id="LAZR01012077">
    <property type="protein sequence ID" value="KKM44215.1"/>
    <property type="molecule type" value="Genomic_DNA"/>
</dbReference>
<dbReference type="CDD" id="cd02440">
    <property type="entry name" value="AdoMet_MTases"/>
    <property type="match status" value="1"/>
</dbReference>
<evidence type="ECO:0000259" key="1">
    <source>
        <dbReference type="Pfam" id="PF08241"/>
    </source>
</evidence>
<comment type="caution">
    <text evidence="2">The sequence shown here is derived from an EMBL/GenBank/DDBJ whole genome shotgun (WGS) entry which is preliminary data.</text>
</comment>
<organism evidence="2">
    <name type="scientific">marine sediment metagenome</name>
    <dbReference type="NCBI Taxonomy" id="412755"/>
    <lineage>
        <taxon>unclassified sequences</taxon>
        <taxon>metagenomes</taxon>
        <taxon>ecological metagenomes</taxon>
    </lineage>
</organism>
<name>A0A0F9IM85_9ZZZZ</name>
<feature type="domain" description="Methyltransferase type 11" evidence="1">
    <location>
        <begin position="106"/>
        <end position="195"/>
    </location>
</feature>
<gene>
    <name evidence="2" type="ORF">LCGC14_1561830</name>
</gene>
<sequence length="215" mass="25325">MSYCPICDSYTEHFKYLNCEGFDNSYLYKDISIKKCRSCGHIYNELTDIELKNLKRYYEEEYAPSNLSSKDKNGDRPGSYNIHSVVRYEQLYKFILPYIKEDSRILDVGCALGGFLKFLKNKRNYKKLYGIEPIKAYVDEAKNENIKLGNIYSIPFEDNSFDVIILDQVLEHLSNLKLAMKEIRRVLDKGGLCYIGVPDSERYHDIYWYIIPEHI</sequence>
<proteinExistence type="predicted"/>
<protein>
    <recommendedName>
        <fullName evidence="1">Methyltransferase type 11 domain-containing protein</fullName>
    </recommendedName>
</protein>
<reference evidence="2" key="1">
    <citation type="journal article" date="2015" name="Nature">
        <title>Complex archaea that bridge the gap between prokaryotes and eukaryotes.</title>
        <authorList>
            <person name="Spang A."/>
            <person name="Saw J.H."/>
            <person name="Jorgensen S.L."/>
            <person name="Zaremba-Niedzwiedzka K."/>
            <person name="Martijn J."/>
            <person name="Lind A.E."/>
            <person name="van Eijk R."/>
            <person name="Schleper C."/>
            <person name="Guy L."/>
            <person name="Ettema T.J."/>
        </authorList>
    </citation>
    <scope>NUCLEOTIDE SEQUENCE</scope>
</reference>
<dbReference type="AlphaFoldDB" id="A0A0F9IM85"/>
<dbReference type="GO" id="GO:0008757">
    <property type="term" value="F:S-adenosylmethionine-dependent methyltransferase activity"/>
    <property type="evidence" value="ECO:0007669"/>
    <property type="project" value="InterPro"/>
</dbReference>
<dbReference type="Pfam" id="PF08241">
    <property type="entry name" value="Methyltransf_11"/>
    <property type="match status" value="1"/>
</dbReference>
<evidence type="ECO:0000313" key="2">
    <source>
        <dbReference type="EMBL" id="KKM44215.1"/>
    </source>
</evidence>
<accession>A0A0F9IM85</accession>
<dbReference type="PANTHER" id="PTHR43591">
    <property type="entry name" value="METHYLTRANSFERASE"/>
    <property type="match status" value="1"/>
</dbReference>
<feature type="non-terminal residue" evidence="2">
    <location>
        <position position="215"/>
    </location>
</feature>
<dbReference type="PANTHER" id="PTHR43591:SF110">
    <property type="entry name" value="RHODANESE DOMAIN-CONTAINING PROTEIN"/>
    <property type="match status" value="1"/>
</dbReference>